<evidence type="ECO:0000313" key="2">
    <source>
        <dbReference type="EMBL" id="CAG8574705.1"/>
    </source>
</evidence>
<comment type="caution">
    <text evidence="2">The sequence shown here is derived from an EMBL/GenBank/DDBJ whole genome shotgun (WGS) entry which is preliminary data.</text>
</comment>
<proteinExistence type="predicted"/>
<keyword evidence="1" id="KW-0472">Membrane</keyword>
<feature type="transmembrane region" description="Helical" evidence="1">
    <location>
        <begin position="383"/>
        <end position="409"/>
    </location>
</feature>
<dbReference type="AlphaFoldDB" id="A0A9N9BSD8"/>
<name>A0A9N9BSD8_9GLOM</name>
<dbReference type="EMBL" id="CAJVPK010001169">
    <property type="protein sequence ID" value="CAG8574705.1"/>
    <property type="molecule type" value="Genomic_DNA"/>
</dbReference>
<gene>
    <name evidence="2" type="ORF">DEBURN_LOCUS8266</name>
</gene>
<evidence type="ECO:0000256" key="1">
    <source>
        <dbReference type="SAM" id="Phobius"/>
    </source>
</evidence>
<keyword evidence="3" id="KW-1185">Reference proteome</keyword>
<dbReference type="Proteomes" id="UP000789706">
    <property type="component" value="Unassembled WGS sequence"/>
</dbReference>
<sequence length="475" mass="55233">MSNSTEKDSLFFGISQDSQELVTFSPVNDEHECWSIAISNCVDGGGGNERFIALSCFDVRKFRHEEMRDDAEIKIKCDKYLQTWVISTTDQLEGQRGINKIVDINFIDDDSELLIILEEKEYLQMFAITANGNIFSVINNPDMALIRNPLVNNIIQVWKCRDRALLYIWAREKEIYVQELRIGEREFMLRVSVSSSISPSKPPLHRQNHVNVLEEACRALYVLKDKKHIVDGHENVNQIKYLIECTQRLIRKYITKYGIFRLTSIKYPIMKYLIKSYQENLIKHILNKKINGKNSNIYIPRLYKWEDNNRSIIEISKSDLQYAIESYTPPLNINPNDQKKGNNANVMLSLTVKLFLHQSSIMFDGFSKKSILRTRIEASHNDLAISFTLPFMNLILILASKYIELYLIVTEIVQLKKEGWHRYMNIYNMFDLGTLLLLFAISIAIALNYYGNINFQNSVFNPAVAFTELVLWFEG</sequence>
<keyword evidence="1" id="KW-0812">Transmembrane</keyword>
<evidence type="ECO:0000313" key="3">
    <source>
        <dbReference type="Proteomes" id="UP000789706"/>
    </source>
</evidence>
<organism evidence="2 3">
    <name type="scientific">Diversispora eburnea</name>
    <dbReference type="NCBI Taxonomy" id="1213867"/>
    <lineage>
        <taxon>Eukaryota</taxon>
        <taxon>Fungi</taxon>
        <taxon>Fungi incertae sedis</taxon>
        <taxon>Mucoromycota</taxon>
        <taxon>Glomeromycotina</taxon>
        <taxon>Glomeromycetes</taxon>
        <taxon>Diversisporales</taxon>
        <taxon>Diversisporaceae</taxon>
        <taxon>Diversispora</taxon>
    </lineage>
</organism>
<reference evidence="2" key="1">
    <citation type="submission" date="2021-06" db="EMBL/GenBank/DDBJ databases">
        <authorList>
            <person name="Kallberg Y."/>
            <person name="Tangrot J."/>
            <person name="Rosling A."/>
        </authorList>
    </citation>
    <scope>NUCLEOTIDE SEQUENCE</scope>
    <source>
        <strain evidence="2">AZ414A</strain>
    </source>
</reference>
<protein>
    <submittedName>
        <fullName evidence="2">8988_t:CDS:1</fullName>
    </submittedName>
</protein>
<accession>A0A9N9BSD8</accession>
<feature type="transmembrane region" description="Helical" evidence="1">
    <location>
        <begin position="430"/>
        <end position="450"/>
    </location>
</feature>
<keyword evidence="1" id="KW-1133">Transmembrane helix</keyword>
<dbReference type="OrthoDB" id="2433234at2759"/>
<feature type="non-terminal residue" evidence="2">
    <location>
        <position position="475"/>
    </location>
</feature>